<protein>
    <submittedName>
        <fullName evidence="2">Squalene/phytoene synthase family protein</fullName>
    </submittedName>
</protein>
<accession>A0ABW5DVG5</accession>
<organism evidence="2 3">
    <name type="scientific">Lacibacterium aquatile</name>
    <dbReference type="NCBI Taxonomy" id="1168082"/>
    <lineage>
        <taxon>Bacteria</taxon>
        <taxon>Pseudomonadati</taxon>
        <taxon>Pseudomonadota</taxon>
        <taxon>Alphaproteobacteria</taxon>
        <taxon>Rhodospirillales</taxon>
        <taxon>Rhodospirillaceae</taxon>
    </lineage>
</organism>
<dbReference type="Pfam" id="PF00494">
    <property type="entry name" value="SQS_PSY"/>
    <property type="match status" value="3"/>
</dbReference>
<name>A0ABW5DVG5_9PROT</name>
<comment type="caution">
    <text evidence="2">The sequence shown here is derived from an EMBL/GenBank/DDBJ whole genome shotgun (WGS) entry which is preliminary data.</text>
</comment>
<reference evidence="3" key="1">
    <citation type="journal article" date="2019" name="Int. J. Syst. Evol. Microbiol.">
        <title>The Global Catalogue of Microorganisms (GCM) 10K type strain sequencing project: providing services to taxonomists for standard genome sequencing and annotation.</title>
        <authorList>
            <consortium name="The Broad Institute Genomics Platform"/>
            <consortium name="The Broad Institute Genome Sequencing Center for Infectious Disease"/>
            <person name="Wu L."/>
            <person name="Ma J."/>
        </authorList>
    </citation>
    <scope>NUCLEOTIDE SEQUENCE [LARGE SCALE GENOMIC DNA]</scope>
    <source>
        <strain evidence="3">CGMCC 1.19062</strain>
    </source>
</reference>
<evidence type="ECO:0000313" key="3">
    <source>
        <dbReference type="Proteomes" id="UP001597295"/>
    </source>
</evidence>
<keyword evidence="3" id="KW-1185">Reference proteome</keyword>
<dbReference type="InterPro" id="IPR019845">
    <property type="entry name" value="Squalene/phytoene_synthase_CS"/>
</dbReference>
<gene>
    <name evidence="2" type="ORF">ACFSM5_17440</name>
</gene>
<dbReference type="EMBL" id="JBHUIP010000014">
    <property type="protein sequence ID" value="MFD2264693.1"/>
    <property type="molecule type" value="Genomic_DNA"/>
</dbReference>
<dbReference type="RefSeq" id="WP_379877804.1">
    <property type="nucleotide sequence ID" value="NZ_JBHUIP010000014.1"/>
</dbReference>
<dbReference type="Gene3D" id="1.10.600.10">
    <property type="entry name" value="Farnesyl Diphosphate Synthase"/>
    <property type="match status" value="3"/>
</dbReference>
<evidence type="ECO:0000256" key="1">
    <source>
        <dbReference type="ARBA" id="ARBA00022679"/>
    </source>
</evidence>
<proteinExistence type="predicted"/>
<dbReference type="SUPFAM" id="SSF48576">
    <property type="entry name" value="Terpenoid synthases"/>
    <property type="match status" value="2"/>
</dbReference>
<dbReference type="SFLD" id="SFLDG01018">
    <property type="entry name" value="Squalene/Phytoene_Synthase_Lik"/>
    <property type="match status" value="1"/>
</dbReference>
<evidence type="ECO:0000313" key="2">
    <source>
        <dbReference type="EMBL" id="MFD2264693.1"/>
    </source>
</evidence>
<dbReference type="InterPro" id="IPR002060">
    <property type="entry name" value="Squ/phyt_synthse"/>
</dbReference>
<sequence length="481" mass="52397">MGASKTPRNEDFPVASLFLAPHVRQDVSDFYKIARAGDDVADASDLSADEKIRQLDDLRAGFRAVPGGIGPLSDLWAGFERDAQGWTPPDMAALVDQCRLTAAPVARYLLDRHGERSFAYPAGEALAIALQLLNHISDRSADEAAGRRRLPARISSAEVLGEALIWLEQARPLPRLLLTSRLRRQAAMTWTVARIHAARLAAGRKRPGLGAWLSGLWAGLRPLERMPLPRSSFALAIASLKGEQRRGLQALYGYCRALDDLADGEASGDLMPTVRALTALEFGVWQEPLSADLAWASARFNLSMADLRAVLDGVAMDEGAPIQAPDEATFALYCDRVAGAVGRLTLAILGTPHPRLASTLGRALQRVNILRDLAEDADRDRLYLPDSLLARHDIPPIPAEALAHPAMAAAAQEFADEAEQEMILADAWIAALPDPTARRPLRLMLAAYRLLLPEIMAQLPTPGVKLRRRDKLKLLMLAHTP</sequence>
<dbReference type="PROSITE" id="PS01045">
    <property type="entry name" value="SQUALEN_PHYTOEN_SYN_2"/>
    <property type="match status" value="1"/>
</dbReference>
<keyword evidence="1" id="KW-0808">Transferase</keyword>
<dbReference type="Proteomes" id="UP001597295">
    <property type="component" value="Unassembled WGS sequence"/>
</dbReference>
<dbReference type="InterPro" id="IPR008949">
    <property type="entry name" value="Isoprenoid_synthase_dom_sf"/>
</dbReference>
<dbReference type="PANTHER" id="PTHR31480">
    <property type="entry name" value="BIFUNCTIONAL LYCOPENE CYCLASE/PHYTOENE SYNTHASE"/>
    <property type="match status" value="1"/>
</dbReference>
<dbReference type="SFLD" id="SFLDS00005">
    <property type="entry name" value="Isoprenoid_Synthase_Type_I"/>
    <property type="match status" value="1"/>
</dbReference>